<feature type="domain" description="YknX-like beta-barrel" evidence="5">
    <location>
        <begin position="138"/>
        <end position="206"/>
    </location>
</feature>
<evidence type="ECO:0000259" key="5">
    <source>
        <dbReference type="Pfam" id="PF25990"/>
    </source>
</evidence>
<sequence>MKKWIIIVGSVLVVGFVGYRWDSLKLGTQTVSAQVRTAVVQKGTLNVNISGSGTVQAVTSEDIKTTFNNNEVDEVLAAVGENVTEGDELITFSDGSDPITAPATGVITTIAVSAGEPVTNGQVVAHVTNYKQLQTVVQIDELDISKIKKNQPVDLTINAFPDQVFTGKVSGISEDGASSNGVSTFDVTISIDKPDQLKVGMSAEARILTESKVNALYVPLDAVYTSNNKKYVIVNSKSTDSNTSGTEKNTVQTGIANEDYVEITKGVSEGETVKLPQLAKASSSNNSSSNSQSSVFGGIGNVGGMNRNFGGQGQFGGRGGN</sequence>
<dbReference type="Pfam" id="PF25990">
    <property type="entry name" value="Beta-barrel_YknX"/>
    <property type="match status" value="1"/>
</dbReference>
<evidence type="ECO:0000256" key="3">
    <source>
        <dbReference type="ARBA" id="ARBA00023054"/>
    </source>
</evidence>
<accession>A0A6H1P2V5</accession>
<dbReference type="InterPro" id="IPR011053">
    <property type="entry name" value="Single_hybrid_motif"/>
</dbReference>
<dbReference type="GO" id="GO:0016020">
    <property type="term" value="C:membrane"/>
    <property type="evidence" value="ECO:0007669"/>
    <property type="project" value="InterPro"/>
</dbReference>
<evidence type="ECO:0000313" key="6">
    <source>
        <dbReference type="EMBL" id="QIZ07883.1"/>
    </source>
</evidence>
<name>A0A6H1P2V5_PRIMG</name>
<dbReference type="InterPro" id="IPR006143">
    <property type="entry name" value="RND_pump_MFP"/>
</dbReference>
<evidence type="ECO:0000313" key="7">
    <source>
        <dbReference type="Proteomes" id="UP000501868"/>
    </source>
</evidence>
<keyword evidence="3" id="KW-0175">Coiled coil</keyword>
<proteinExistence type="inferred from homology"/>
<evidence type="ECO:0000256" key="2">
    <source>
        <dbReference type="ARBA" id="ARBA00009477"/>
    </source>
</evidence>
<dbReference type="Pfam" id="PF00364">
    <property type="entry name" value="Biotin_lipoyl"/>
    <property type="match status" value="1"/>
</dbReference>
<dbReference type="Gene3D" id="2.40.30.170">
    <property type="match status" value="1"/>
</dbReference>
<dbReference type="GO" id="GO:0022857">
    <property type="term" value="F:transmembrane transporter activity"/>
    <property type="evidence" value="ECO:0007669"/>
    <property type="project" value="InterPro"/>
</dbReference>
<reference evidence="6 7" key="1">
    <citation type="submission" date="2020-04" db="EMBL/GenBank/DDBJ databases">
        <title>Genome-Wide Identification of 5-Methylcytosine Sites in Bacterial Genomes By High-Throughput Sequencing of MspJI Restriction Fragments.</title>
        <authorList>
            <person name="Wu V."/>
        </authorList>
    </citation>
    <scope>NUCLEOTIDE SEQUENCE [LARGE SCALE GENOMIC DNA]</scope>
    <source>
        <strain evidence="6 7">S2</strain>
    </source>
</reference>
<dbReference type="Gene3D" id="2.40.420.20">
    <property type="match status" value="1"/>
</dbReference>
<evidence type="ECO:0000259" key="4">
    <source>
        <dbReference type="Pfam" id="PF00364"/>
    </source>
</evidence>
<dbReference type="InterPro" id="IPR000089">
    <property type="entry name" value="Biotin_lipoyl"/>
</dbReference>
<comment type="similarity">
    <text evidence="2">Belongs to the membrane fusion protein (MFP) (TC 8.A.1) family.</text>
</comment>
<dbReference type="Proteomes" id="UP000501868">
    <property type="component" value="Chromosome"/>
</dbReference>
<dbReference type="PANTHER" id="PTHR32347:SF14">
    <property type="entry name" value="EFFLUX SYSTEM COMPONENT YKNX-RELATED"/>
    <property type="match status" value="1"/>
</dbReference>
<dbReference type="NCBIfam" id="TIGR01730">
    <property type="entry name" value="RND_mfp"/>
    <property type="match status" value="1"/>
</dbReference>
<dbReference type="InterPro" id="IPR058636">
    <property type="entry name" value="Beta-barrel_YknX"/>
</dbReference>
<dbReference type="GO" id="GO:0030313">
    <property type="term" value="C:cell envelope"/>
    <property type="evidence" value="ECO:0007669"/>
    <property type="project" value="UniProtKB-SubCell"/>
</dbReference>
<feature type="domain" description="Lipoyl-binding" evidence="4">
    <location>
        <begin position="65"/>
        <end position="126"/>
    </location>
</feature>
<reference evidence="6 7" key="2">
    <citation type="submission" date="2020-04" db="EMBL/GenBank/DDBJ databases">
        <authorList>
            <person name="Fomenkov A."/>
            <person name="Anton B.P."/>
            <person name="Roberts R.J."/>
        </authorList>
    </citation>
    <scope>NUCLEOTIDE SEQUENCE [LARGE SCALE GENOMIC DNA]</scope>
    <source>
        <strain evidence="6 7">S2</strain>
    </source>
</reference>
<dbReference type="AlphaFoldDB" id="A0A6H1P2V5"/>
<evidence type="ECO:0000256" key="1">
    <source>
        <dbReference type="ARBA" id="ARBA00004196"/>
    </source>
</evidence>
<comment type="subcellular location">
    <subcellularLocation>
        <location evidence="1">Cell envelope</location>
    </subcellularLocation>
</comment>
<dbReference type="EMBL" id="CP051128">
    <property type="protein sequence ID" value="QIZ07883.1"/>
    <property type="molecule type" value="Genomic_DNA"/>
</dbReference>
<dbReference type="PANTHER" id="PTHR32347">
    <property type="entry name" value="EFFLUX SYSTEM COMPONENT YKNX-RELATED"/>
    <property type="match status" value="1"/>
</dbReference>
<dbReference type="InterPro" id="IPR050465">
    <property type="entry name" value="UPF0194_transport"/>
</dbReference>
<gene>
    <name evidence="6" type="ORF">HFZ78_15075</name>
</gene>
<protein>
    <submittedName>
        <fullName evidence="6">Efflux RND transporter periplasmic adaptor subunit</fullName>
    </submittedName>
</protein>
<organism evidence="6 7">
    <name type="scientific">Priestia megaterium</name>
    <name type="common">Bacillus megaterium</name>
    <dbReference type="NCBI Taxonomy" id="1404"/>
    <lineage>
        <taxon>Bacteria</taxon>
        <taxon>Bacillati</taxon>
        <taxon>Bacillota</taxon>
        <taxon>Bacilli</taxon>
        <taxon>Bacillales</taxon>
        <taxon>Bacillaceae</taxon>
        <taxon>Priestia</taxon>
    </lineage>
</organism>
<dbReference type="Gene3D" id="2.40.50.100">
    <property type="match status" value="1"/>
</dbReference>
<dbReference type="SUPFAM" id="SSF51230">
    <property type="entry name" value="Single hybrid motif"/>
    <property type="match status" value="1"/>
</dbReference>